<accession>A0ABV5UFK1</accession>
<keyword evidence="3 5" id="KW-0378">Hydrolase</keyword>
<dbReference type="PANTHER" id="PTHR43301:SF3">
    <property type="entry name" value="ARABINAN ENDO-1,5-ALPHA-L-ARABINOSIDASE A-RELATED"/>
    <property type="match status" value="1"/>
</dbReference>
<evidence type="ECO:0000256" key="3">
    <source>
        <dbReference type="ARBA" id="ARBA00022801"/>
    </source>
</evidence>
<evidence type="ECO:0000313" key="7">
    <source>
        <dbReference type="EMBL" id="MFB9689876.1"/>
    </source>
</evidence>
<comment type="pathway">
    <text evidence="1 5">Glycan metabolism; L-arabinan degradation.</text>
</comment>
<proteinExistence type="inferred from homology"/>
<dbReference type="PANTHER" id="PTHR43301">
    <property type="entry name" value="ARABINAN ENDO-1,5-ALPHA-L-ARABINOSIDASE"/>
    <property type="match status" value="1"/>
</dbReference>
<dbReference type="Gene3D" id="2.115.10.20">
    <property type="entry name" value="Glycosyl hydrolase domain, family 43"/>
    <property type="match status" value="1"/>
</dbReference>
<sequence length="330" mass="35709">MSLRRLPAIIAVAVAAALLSAPAAQAATYPDPGYVTGDIEAVHDPAMIRAADGSYLLYSTDQYLQIRRSTDRIHFTKIGSVWPNGAPWTAPFTDPAKPEYLWAPDISFHNGKYYLYYAASSLGSRNSAIFLATSPTGLPGSWTNQGIVIQTSTSNDYNAIDPNLFVDSSGRWWLSFGSWWTGIKMIRLDPATGKRSTSDTALRGIAQRTGSTSAEEAPFIIQHGSYFYLFVSWDLCCQGTKSTYRVMVGRSTSITGPYTDSGGVRMTAGGGTQILASHGAVHGPGHVAVVHDSDADVLVYHYYYSDATPLTGKLGINLIGYDSAGWPYVY</sequence>
<dbReference type="SUPFAM" id="SSF75005">
    <property type="entry name" value="Arabinanase/levansucrase/invertase"/>
    <property type="match status" value="1"/>
</dbReference>
<keyword evidence="6" id="KW-0732">Signal</keyword>
<dbReference type="InterPro" id="IPR023296">
    <property type="entry name" value="Glyco_hydro_beta-prop_sf"/>
</dbReference>
<dbReference type="RefSeq" id="WP_378204337.1">
    <property type="nucleotide sequence ID" value="NZ_JBHMBK010000042.1"/>
</dbReference>
<evidence type="ECO:0000256" key="6">
    <source>
        <dbReference type="SAM" id="SignalP"/>
    </source>
</evidence>
<dbReference type="PIRSF" id="PIRSF026534">
    <property type="entry name" value="Endo_alpha-L-arabinosidase"/>
    <property type="match status" value="1"/>
</dbReference>
<dbReference type="Pfam" id="PF04616">
    <property type="entry name" value="Glyco_hydro_43"/>
    <property type="match status" value="1"/>
</dbReference>
<evidence type="ECO:0000256" key="1">
    <source>
        <dbReference type="ARBA" id="ARBA00004834"/>
    </source>
</evidence>
<evidence type="ECO:0000256" key="4">
    <source>
        <dbReference type="ARBA" id="ARBA00023295"/>
    </source>
</evidence>
<keyword evidence="4 5" id="KW-0326">Glycosidase</keyword>
<dbReference type="InterPro" id="IPR006710">
    <property type="entry name" value="Glyco_hydro_43"/>
</dbReference>
<dbReference type="InterPro" id="IPR016840">
    <property type="entry name" value="Glyco_hydro_43_endo_a_Ara-ase"/>
</dbReference>
<dbReference type="CDD" id="cd08998">
    <property type="entry name" value="GH43_Arb43a-like"/>
    <property type="match status" value="1"/>
</dbReference>
<evidence type="ECO:0000256" key="2">
    <source>
        <dbReference type="ARBA" id="ARBA00009865"/>
    </source>
</evidence>
<evidence type="ECO:0000256" key="5">
    <source>
        <dbReference type="PIRNR" id="PIRNR026534"/>
    </source>
</evidence>
<reference evidence="7 8" key="1">
    <citation type="submission" date="2024-09" db="EMBL/GenBank/DDBJ databases">
        <authorList>
            <person name="Sun Q."/>
            <person name="Mori K."/>
        </authorList>
    </citation>
    <scope>NUCLEOTIDE SEQUENCE [LARGE SCALE GENOMIC DNA]</scope>
    <source>
        <strain evidence="7 8">JCM 13852</strain>
    </source>
</reference>
<comment type="similarity">
    <text evidence="2 5">Belongs to the glycosyl hydrolase 43 family.</text>
</comment>
<organism evidence="7 8">
    <name type="scientific">Amycolatopsis plumensis</name>
    <dbReference type="NCBI Taxonomy" id="236508"/>
    <lineage>
        <taxon>Bacteria</taxon>
        <taxon>Bacillati</taxon>
        <taxon>Actinomycetota</taxon>
        <taxon>Actinomycetes</taxon>
        <taxon>Pseudonocardiales</taxon>
        <taxon>Pseudonocardiaceae</taxon>
        <taxon>Amycolatopsis</taxon>
    </lineage>
</organism>
<evidence type="ECO:0000313" key="8">
    <source>
        <dbReference type="Proteomes" id="UP001589535"/>
    </source>
</evidence>
<keyword evidence="8" id="KW-1185">Reference proteome</keyword>
<comment type="caution">
    <text evidence="7">The sequence shown here is derived from an EMBL/GenBank/DDBJ whole genome shotgun (WGS) entry which is preliminary data.</text>
</comment>
<dbReference type="Proteomes" id="UP001589535">
    <property type="component" value="Unassembled WGS sequence"/>
</dbReference>
<name>A0ABV5UFK1_9PSEU</name>
<dbReference type="EMBL" id="JBHMBK010000042">
    <property type="protein sequence ID" value="MFB9689876.1"/>
    <property type="molecule type" value="Genomic_DNA"/>
</dbReference>
<protein>
    <submittedName>
        <fullName evidence="7">Arabinan endo-1,5-alpha-L-arabinosidase</fullName>
    </submittedName>
</protein>
<feature type="signal peptide" evidence="6">
    <location>
        <begin position="1"/>
        <end position="26"/>
    </location>
</feature>
<gene>
    <name evidence="7" type="ORF">ACFFTO_37360</name>
</gene>
<dbReference type="InterPro" id="IPR050727">
    <property type="entry name" value="GH43_arabinanases"/>
</dbReference>
<feature type="chain" id="PRO_5046476401" evidence="6">
    <location>
        <begin position="27"/>
        <end position="330"/>
    </location>
</feature>